<feature type="compositionally biased region" description="Low complexity" evidence="1">
    <location>
        <begin position="69"/>
        <end position="80"/>
    </location>
</feature>
<evidence type="ECO:0000313" key="2">
    <source>
        <dbReference type="EMBL" id="KIM72201.1"/>
    </source>
</evidence>
<evidence type="ECO:0000313" key="3">
    <source>
        <dbReference type="Proteomes" id="UP000054166"/>
    </source>
</evidence>
<name>A0A0C3EWS2_PILCF</name>
<keyword evidence="3" id="KW-1185">Reference proteome</keyword>
<accession>A0A0C3EWS2</accession>
<organism evidence="2 3">
    <name type="scientific">Piloderma croceum (strain F 1598)</name>
    <dbReference type="NCBI Taxonomy" id="765440"/>
    <lineage>
        <taxon>Eukaryota</taxon>
        <taxon>Fungi</taxon>
        <taxon>Dikarya</taxon>
        <taxon>Basidiomycota</taxon>
        <taxon>Agaricomycotina</taxon>
        <taxon>Agaricomycetes</taxon>
        <taxon>Agaricomycetidae</taxon>
        <taxon>Atheliales</taxon>
        <taxon>Atheliaceae</taxon>
        <taxon>Piloderma</taxon>
    </lineage>
</organism>
<proteinExistence type="predicted"/>
<dbReference type="AlphaFoldDB" id="A0A0C3EWS2"/>
<feature type="region of interest" description="Disordered" evidence="1">
    <location>
        <begin position="25"/>
        <end position="44"/>
    </location>
</feature>
<reference evidence="2 3" key="1">
    <citation type="submission" date="2014-04" db="EMBL/GenBank/DDBJ databases">
        <authorList>
            <consortium name="DOE Joint Genome Institute"/>
            <person name="Kuo A."/>
            <person name="Tarkka M."/>
            <person name="Buscot F."/>
            <person name="Kohler A."/>
            <person name="Nagy L.G."/>
            <person name="Floudas D."/>
            <person name="Copeland A."/>
            <person name="Barry K.W."/>
            <person name="Cichocki N."/>
            <person name="Veneault-Fourrey C."/>
            <person name="LaButti K."/>
            <person name="Lindquist E.A."/>
            <person name="Lipzen A."/>
            <person name="Lundell T."/>
            <person name="Morin E."/>
            <person name="Murat C."/>
            <person name="Sun H."/>
            <person name="Tunlid A."/>
            <person name="Henrissat B."/>
            <person name="Grigoriev I.V."/>
            <person name="Hibbett D.S."/>
            <person name="Martin F."/>
            <person name="Nordberg H.P."/>
            <person name="Cantor M.N."/>
            <person name="Hua S.X."/>
        </authorList>
    </citation>
    <scope>NUCLEOTIDE SEQUENCE [LARGE SCALE GENOMIC DNA]</scope>
    <source>
        <strain evidence="2 3">F 1598</strain>
    </source>
</reference>
<feature type="region of interest" description="Disordered" evidence="1">
    <location>
        <begin position="69"/>
        <end position="97"/>
    </location>
</feature>
<dbReference type="HOGENOM" id="CLU_1993496_0_0_1"/>
<dbReference type="EMBL" id="KN833153">
    <property type="protein sequence ID" value="KIM72201.1"/>
    <property type="molecule type" value="Genomic_DNA"/>
</dbReference>
<dbReference type="InParanoid" id="A0A0C3EWS2"/>
<sequence>MNDIYDTRHCHPTFRTTLPLSLNQGIQNRHRRRRQQDCDPPRSRRPRCLQLLLTRRPLCRTRLKTYNISTNSSTPSNNVTDPLNRMGPRVPRSLRGGSRRPAIWARGFGVMGEMGCGNVRARVNV</sequence>
<protein>
    <submittedName>
        <fullName evidence="2">Uncharacterized protein</fullName>
    </submittedName>
</protein>
<evidence type="ECO:0000256" key="1">
    <source>
        <dbReference type="SAM" id="MobiDB-lite"/>
    </source>
</evidence>
<reference evidence="3" key="2">
    <citation type="submission" date="2015-01" db="EMBL/GenBank/DDBJ databases">
        <title>Evolutionary Origins and Diversification of the Mycorrhizal Mutualists.</title>
        <authorList>
            <consortium name="DOE Joint Genome Institute"/>
            <consortium name="Mycorrhizal Genomics Consortium"/>
            <person name="Kohler A."/>
            <person name="Kuo A."/>
            <person name="Nagy L.G."/>
            <person name="Floudas D."/>
            <person name="Copeland A."/>
            <person name="Barry K.W."/>
            <person name="Cichocki N."/>
            <person name="Veneault-Fourrey C."/>
            <person name="LaButti K."/>
            <person name="Lindquist E.A."/>
            <person name="Lipzen A."/>
            <person name="Lundell T."/>
            <person name="Morin E."/>
            <person name="Murat C."/>
            <person name="Riley R."/>
            <person name="Ohm R."/>
            <person name="Sun H."/>
            <person name="Tunlid A."/>
            <person name="Henrissat B."/>
            <person name="Grigoriev I.V."/>
            <person name="Hibbett D.S."/>
            <person name="Martin F."/>
        </authorList>
    </citation>
    <scope>NUCLEOTIDE SEQUENCE [LARGE SCALE GENOMIC DNA]</scope>
    <source>
        <strain evidence="3">F 1598</strain>
    </source>
</reference>
<dbReference type="Proteomes" id="UP000054166">
    <property type="component" value="Unassembled WGS sequence"/>
</dbReference>
<gene>
    <name evidence="2" type="ORF">PILCRDRAFT_744873</name>
</gene>